<gene>
    <name evidence="3" type="ORF">MGU_06426</name>
</gene>
<dbReference type="Pfam" id="PF06985">
    <property type="entry name" value="HET"/>
    <property type="match status" value="1"/>
</dbReference>
<dbReference type="EMBL" id="AZNH01000021">
    <property type="protein sequence ID" value="KID86614.1"/>
    <property type="molecule type" value="Genomic_DNA"/>
</dbReference>
<dbReference type="Proteomes" id="UP000031192">
    <property type="component" value="Unassembled WGS sequence"/>
</dbReference>
<evidence type="ECO:0000313" key="4">
    <source>
        <dbReference type="Proteomes" id="UP000031192"/>
    </source>
</evidence>
<dbReference type="PANTHER" id="PTHR33112">
    <property type="entry name" value="DOMAIN PROTEIN, PUTATIVE-RELATED"/>
    <property type="match status" value="1"/>
</dbReference>
<evidence type="ECO:0000313" key="3">
    <source>
        <dbReference type="EMBL" id="KID86614.1"/>
    </source>
</evidence>
<proteinExistence type="predicted"/>
<evidence type="ECO:0000259" key="2">
    <source>
        <dbReference type="Pfam" id="PF06985"/>
    </source>
</evidence>
<protein>
    <submittedName>
        <fullName evidence="3">HET domain-containing protein</fullName>
    </submittedName>
</protein>
<name>A0A0B4I2A5_METGA</name>
<dbReference type="HOGENOM" id="CLU_002639_3_2_1"/>
<feature type="transmembrane region" description="Helical" evidence="1">
    <location>
        <begin position="544"/>
        <end position="568"/>
    </location>
</feature>
<keyword evidence="4" id="KW-1185">Reference proteome</keyword>
<feature type="domain" description="Heterokaryon incompatibility" evidence="2">
    <location>
        <begin position="180"/>
        <end position="341"/>
    </location>
</feature>
<dbReference type="AlphaFoldDB" id="A0A0B4I2A5"/>
<organism evidence="3 4">
    <name type="scientific">Metarhizium guizhouense (strain ARSEF 977)</name>
    <dbReference type="NCBI Taxonomy" id="1276136"/>
    <lineage>
        <taxon>Eukaryota</taxon>
        <taxon>Fungi</taxon>
        <taxon>Dikarya</taxon>
        <taxon>Ascomycota</taxon>
        <taxon>Pezizomycotina</taxon>
        <taxon>Sordariomycetes</taxon>
        <taxon>Hypocreomycetidae</taxon>
        <taxon>Hypocreales</taxon>
        <taxon>Clavicipitaceae</taxon>
        <taxon>Metarhizium</taxon>
    </lineage>
</organism>
<dbReference type="PANTHER" id="PTHR33112:SF16">
    <property type="entry name" value="HETEROKARYON INCOMPATIBILITY DOMAIN-CONTAINING PROTEIN"/>
    <property type="match status" value="1"/>
</dbReference>
<keyword evidence="1" id="KW-1133">Transmembrane helix</keyword>
<keyword evidence="1" id="KW-0472">Membrane</keyword>
<comment type="caution">
    <text evidence="3">The sequence shown here is derived from an EMBL/GenBank/DDBJ whole genome shotgun (WGS) entry which is preliminary data.</text>
</comment>
<accession>A0A0B4I2A5</accession>
<dbReference type="InterPro" id="IPR010730">
    <property type="entry name" value="HET"/>
</dbReference>
<reference evidence="3 4" key="1">
    <citation type="journal article" date="2014" name="Proc. Natl. Acad. Sci. U.S.A.">
        <title>Trajectory and genomic determinants of fungal-pathogen speciation and host adaptation.</title>
        <authorList>
            <person name="Hu X."/>
            <person name="Xiao G."/>
            <person name="Zheng P."/>
            <person name="Shang Y."/>
            <person name="Su Y."/>
            <person name="Zhang X."/>
            <person name="Liu X."/>
            <person name="Zhan S."/>
            <person name="St Leger R.J."/>
            <person name="Wang C."/>
        </authorList>
    </citation>
    <scope>NUCLEOTIDE SEQUENCE [LARGE SCALE GENOMIC DNA]</scope>
    <source>
        <strain evidence="3 4">ARSEF 977</strain>
    </source>
</reference>
<keyword evidence="1" id="KW-0812">Transmembrane</keyword>
<sequence>MSSLNPQGLNCAKCRKLPTEWPCSNFITFEHHESFQALDQSAAAGCTLCRILRQILIFEAEVSQLMATSRPILVQNCGPSNISFGGAGSYGMLEVKEAPASAGSCLVSSSRIRRFRPADQARELGDLVNLCIRPWITSCCKGRASIQTSQTAPLPTRVINVGDGQDDTHLMETNGRRGAYLILSYCWGKGNDRAKTTQNNLDERRRVIQPKDLPRTIRQAIEVTQRLGFRYLWVDAVCIIQAHSVPPKYDELEDWRREAPKMGQYYQNAALAIAATAATDSEHGFISERSSQKYQVSPCSVGIWMRDSKPQSEAFVIPGTPSALRQVEFAPLYSRGWTVQERELSHHTLHWSRESIFWECGGHIKASEFEPTIQNSHTPNTWQFAVTASRDKPQDVKYMWLDLVEEYCQMHLSYETDRLMAIEGLVRQVPPSSRDDDGYVAGLFKPGLVRGLAWRNPNPRTEKVTQFPSWSWVSLAAGDLFFGILDGRFASVKSVSKFDVAGRDVHSDGRLKMTGPLREIHTTILQNVDGRRFAIIDKAYPFKMYFTFDAIGGIVTYTGILTILALGWRDEWHTTGPRDKDEEKNREVIGLVLRPTGVKAGEYTRIGIFDVLETMTSAAWEHVSKEDVEII</sequence>
<evidence type="ECO:0000256" key="1">
    <source>
        <dbReference type="SAM" id="Phobius"/>
    </source>
</evidence>